<feature type="domain" description="PH" evidence="3">
    <location>
        <begin position="574"/>
        <end position="670"/>
    </location>
</feature>
<gene>
    <name evidence="4" type="ORF">H4Q32_004762</name>
</gene>
<dbReference type="SMART" id="SM00233">
    <property type="entry name" value="PH"/>
    <property type="match status" value="1"/>
</dbReference>
<dbReference type="Gene3D" id="2.30.29.30">
    <property type="entry name" value="Pleckstrin-homology domain (PH domain)/Phosphotyrosine-binding domain (PTB)"/>
    <property type="match status" value="1"/>
</dbReference>
<feature type="compositionally biased region" description="Basic and acidic residues" evidence="2">
    <location>
        <begin position="676"/>
        <end position="685"/>
    </location>
</feature>
<feature type="compositionally biased region" description="Basic and acidic residues" evidence="2">
    <location>
        <begin position="410"/>
        <end position="420"/>
    </location>
</feature>
<feature type="compositionally biased region" description="Low complexity" evidence="2">
    <location>
        <begin position="189"/>
        <end position="201"/>
    </location>
</feature>
<evidence type="ECO:0000256" key="1">
    <source>
        <dbReference type="SAM" id="Coils"/>
    </source>
</evidence>
<dbReference type="PROSITE" id="PS50003">
    <property type="entry name" value="PH_DOMAIN"/>
    <property type="match status" value="1"/>
</dbReference>
<feature type="compositionally biased region" description="Basic and acidic residues" evidence="2">
    <location>
        <begin position="355"/>
        <end position="364"/>
    </location>
</feature>
<feature type="compositionally biased region" description="Polar residues" evidence="2">
    <location>
        <begin position="104"/>
        <end position="123"/>
    </location>
</feature>
<feature type="region of interest" description="Disordered" evidence="2">
    <location>
        <begin position="1"/>
        <end position="422"/>
    </location>
</feature>
<dbReference type="SUPFAM" id="SSF50729">
    <property type="entry name" value="PH domain-like"/>
    <property type="match status" value="1"/>
</dbReference>
<dbReference type="InterPro" id="IPR001849">
    <property type="entry name" value="PH_domain"/>
</dbReference>
<keyword evidence="1" id="KW-0175">Coiled coil</keyword>
<evidence type="ECO:0000256" key="2">
    <source>
        <dbReference type="SAM" id="MobiDB-lite"/>
    </source>
</evidence>
<comment type="caution">
    <text evidence="4">The sequence shown here is derived from an EMBL/GenBank/DDBJ whole genome shotgun (WGS) entry which is preliminary data.</text>
</comment>
<feature type="coiled-coil region" evidence="1">
    <location>
        <begin position="813"/>
        <end position="983"/>
    </location>
</feature>
<dbReference type="InterPro" id="IPR011993">
    <property type="entry name" value="PH-like_dom_sf"/>
</dbReference>
<feature type="coiled-coil region" evidence="1">
    <location>
        <begin position="1033"/>
        <end position="1067"/>
    </location>
</feature>
<feature type="compositionally biased region" description="Low complexity" evidence="2">
    <location>
        <begin position="130"/>
        <end position="142"/>
    </location>
</feature>
<feature type="region of interest" description="Disordered" evidence="2">
    <location>
        <begin position="474"/>
        <end position="571"/>
    </location>
</feature>
<name>A0ABQ8MZH8_LABRO</name>
<dbReference type="Proteomes" id="UP000830375">
    <property type="component" value="Unassembled WGS sequence"/>
</dbReference>
<feature type="compositionally biased region" description="Polar residues" evidence="2">
    <location>
        <begin position="385"/>
        <end position="408"/>
    </location>
</feature>
<feature type="compositionally biased region" description="Polar residues" evidence="2">
    <location>
        <begin position="709"/>
        <end position="719"/>
    </location>
</feature>
<feature type="compositionally biased region" description="Low complexity" evidence="2">
    <location>
        <begin position="365"/>
        <end position="384"/>
    </location>
</feature>
<evidence type="ECO:0000313" key="5">
    <source>
        <dbReference type="Proteomes" id="UP000830375"/>
    </source>
</evidence>
<feature type="compositionally biased region" description="Basic and acidic residues" evidence="2">
    <location>
        <begin position="720"/>
        <end position="733"/>
    </location>
</feature>
<feature type="region of interest" description="Disordered" evidence="2">
    <location>
        <begin position="676"/>
        <end position="733"/>
    </location>
</feature>
<feature type="compositionally biased region" description="Low complexity" evidence="2">
    <location>
        <begin position="1"/>
        <end position="25"/>
    </location>
</feature>
<dbReference type="Pfam" id="PF00169">
    <property type="entry name" value="PH"/>
    <property type="match status" value="1"/>
</dbReference>
<sequence>MQSRRGSTNTSRRGSISMSRRGSVSQHTETRRETEQSSSRAIFKRANRFLSRDREQEDGSTSSPVRHFERGHPLPANHSPERKATIPFRNPDLGLPSYRRRSDYLSNEAMSGLSPQRHMSYSNFRRGDSQSRASPRSGSPRSTNVSPQRRGESRSSSHRRGSTAHRTSHTSSQQPSGKCTPSRRRDSVVTRTTSPSRSSGTNKYDSFSPAHKRSPSQSSYGHSLDSEKLYKNLKSIASSAESDASEERNGWSRHPDVEIDRDYNERNHSGRNSGRSSRKSGGRNTGYNSRDFSPTGGYCDDKTSRVSRNSGYNSRNSGSNSPGASTPYQGYDKHATLKNGTSKNKSRRNGGYSDTSDKQSRSDSRQSLSPTHSPLSPASPASTPNISQSRRSRNQIPSPDLSKSQALITETDKLVNDRSRSNIRRGLEALILSENTRSSSQPAVPEMTIEDYVIIADIPRSKLYPEEEEAIIVRRRPQSRSPRRDNQQSYGDGRYDYEHEVSEERGRGRERERGRDRREKERRRLDKEMGGSSKTNSTTSGHSQRSSKNGESIRMVNGKHKGSEDPPQMQLDLPHCKKGWMYMLDEDEEWRKHWFVISDSGLRYYRDSAAEERDEADGEIYLRHCLRVEEFDADKNYGLQLHMRDGLVTLSAMTSRIRRNWIDTLRRITSRDSTERICDISDRENSSSQNASSPAPRDPRSDVDGLYQNEPNMTSSPLSNRREAGEGRDRELERRLEDRTKWFQEGISDREGEDPWDKVELKKGTTTSVTLTRPQVADAQPGPDIERKWADFEQLPIGEQHSPADFQNPQTTNEVLQREVVSLRQQIEALRQVRKAASICGPDAPCALKLDQMEKEHRERLQKIHDEHERERREMERDKQRLLQEEAKNAVQAMEALRKAHQEEIEKLKAYGGGETTNPSIRQQLRESLSLQQELDGLSERYSQQCVELNRVQNSTEERNGEIRQKEREMEQLRQENQTASCFIVLRGVTVWELQARLTEEISLMRSFITGQRSGVVPFGSYERSTSELEMLLKVKESEVEFLHKEISCLRKEVQTLTKENEVLSERYKQVYVELTELRGRSERDINALKEHLKLTNAALEEGRLLGNSTDQ</sequence>
<feature type="compositionally biased region" description="Low complexity" evidence="2">
    <location>
        <begin position="686"/>
        <end position="695"/>
    </location>
</feature>
<keyword evidence="5" id="KW-1185">Reference proteome</keyword>
<feature type="compositionally biased region" description="Low complexity" evidence="2">
    <location>
        <begin position="306"/>
        <end position="325"/>
    </location>
</feature>
<feature type="compositionally biased region" description="Basic and acidic residues" evidence="2">
    <location>
        <begin position="493"/>
        <end position="529"/>
    </location>
</feature>
<accession>A0ABQ8MZH8</accession>
<evidence type="ECO:0000259" key="3">
    <source>
        <dbReference type="PROSITE" id="PS50003"/>
    </source>
</evidence>
<dbReference type="EMBL" id="JACTAM010000001">
    <property type="protein sequence ID" value="KAI2668115.1"/>
    <property type="molecule type" value="Genomic_DNA"/>
</dbReference>
<reference evidence="4 5" key="1">
    <citation type="submission" date="2022-01" db="EMBL/GenBank/DDBJ databases">
        <title>A high-quality chromosome-level genome assembly of rohu carp, Labeo rohita.</title>
        <authorList>
            <person name="Arick M.A. II"/>
            <person name="Hsu C.-Y."/>
            <person name="Magbanua Z."/>
            <person name="Pechanova O."/>
            <person name="Grover C."/>
            <person name="Miller E."/>
            <person name="Thrash A."/>
            <person name="Ezzel L."/>
            <person name="Alam S."/>
            <person name="Benzie J."/>
            <person name="Hamilton M."/>
            <person name="Karsi A."/>
            <person name="Lawrence M.L."/>
            <person name="Peterson D.G."/>
        </authorList>
    </citation>
    <scope>NUCLEOTIDE SEQUENCE [LARGE SCALE GENOMIC DNA]</scope>
    <source>
        <strain evidence="5">BAU-BD-2019</strain>
        <tissue evidence="4">Blood</tissue>
    </source>
</reference>
<proteinExistence type="predicted"/>
<dbReference type="PANTHER" id="PTHR17271:SF14">
    <property type="entry name" value="TRIO AND F-ACTIN-BINDING PROTEIN-LIKE ISOFORM X1"/>
    <property type="match status" value="1"/>
</dbReference>
<feature type="compositionally biased region" description="Low complexity" evidence="2">
    <location>
        <begin position="530"/>
        <end position="543"/>
    </location>
</feature>
<feature type="compositionally biased region" description="Basic residues" evidence="2">
    <location>
        <begin position="156"/>
        <end position="168"/>
    </location>
</feature>
<protein>
    <submittedName>
        <fullName evidence="4">TRIO and F-actin-binding protein</fullName>
    </submittedName>
</protein>
<organism evidence="4 5">
    <name type="scientific">Labeo rohita</name>
    <name type="common">Indian major carp</name>
    <name type="synonym">Cyprinus rohita</name>
    <dbReference type="NCBI Taxonomy" id="84645"/>
    <lineage>
        <taxon>Eukaryota</taxon>
        <taxon>Metazoa</taxon>
        <taxon>Chordata</taxon>
        <taxon>Craniata</taxon>
        <taxon>Vertebrata</taxon>
        <taxon>Euteleostomi</taxon>
        <taxon>Actinopterygii</taxon>
        <taxon>Neopterygii</taxon>
        <taxon>Teleostei</taxon>
        <taxon>Ostariophysi</taxon>
        <taxon>Cypriniformes</taxon>
        <taxon>Cyprinidae</taxon>
        <taxon>Labeoninae</taxon>
        <taxon>Labeonini</taxon>
        <taxon>Labeo</taxon>
    </lineage>
</organism>
<dbReference type="InterPro" id="IPR052223">
    <property type="entry name" value="Actin_Cytoskeleton_Reg"/>
</dbReference>
<evidence type="ECO:0000313" key="4">
    <source>
        <dbReference type="EMBL" id="KAI2668115.1"/>
    </source>
</evidence>
<feature type="compositionally biased region" description="Basic and acidic residues" evidence="2">
    <location>
        <begin position="245"/>
        <end position="268"/>
    </location>
</feature>
<dbReference type="PANTHER" id="PTHR17271">
    <property type="entry name" value="PLECKSTRIN HOMOLOGY PH DOMAIN-CONTAINING PROTEIN"/>
    <property type="match status" value="1"/>
</dbReference>